<dbReference type="SUPFAM" id="SSF52540">
    <property type="entry name" value="P-loop containing nucleoside triphosphate hydrolases"/>
    <property type="match status" value="1"/>
</dbReference>
<dbReference type="Pfam" id="PF00004">
    <property type="entry name" value="AAA"/>
    <property type="match status" value="1"/>
</dbReference>
<dbReference type="InterPro" id="IPR050747">
    <property type="entry name" value="Mitochondrial_chaperone_BCS1"/>
</dbReference>
<name>A0A6C0DP06_9ZZZZ</name>
<evidence type="ECO:0000313" key="4">
    <source>
        <dbReference type="EMBL" id="QHT17940.1"/>
    </source>
</evidence>
<dbReference type="GO" id="GO:0005524">
    <property type="term" value="F:ATP binding"/>
    <property type="evidence" value="ECO:0007669"/>
    <property type="project" value="InterPro"/>
</dbReference>
<dbReference type="Gene3D" id="3.40.50.300">
    <property type="entry name" value="P-loop containing nucleotide triphosphate hydrolases"/>
    <property type="match status" value="1"/>
</dbReference>
<dbReference type="InterPro" id="IPR003593">
    <property type="entry name" value="AAA+_ATPase"/>
</dbReference>
<evidence type="ECO:0000256" key="2">
    <source>
        <dbReference type="SAM" id="Phobius"/>
    </source>
</evidence>
<proteinExistence type="inferred from homology"/>
<dbReference type="InterPro" id="IPR003959">
    <property type="entry name" value="ATPase_AAA_core"/>
</dbReference>
<evidence type="ECO:0000259" key="3">
    <source>
        <dbReference type="SMART" id="SM00382"/>
    </source>
</evidence>
<dbReference type="GO" id="GO:0016887">
    <property type="term" value="F:ATP hydrolysis activity"/>
    <property type="evidence" value="ECO:0007669"/>
    <property type="project" value="InterPro"/>
</dbReference>
<dbReference type="EMBL" id="MN739646">
    <property type="protein sequence ID" value="QHT17940.1"/>
    <property type="molecule type" value="Genomic_DNA"/>
</dbReference>
<sequence length="502" mass="58694">MSVFSFLKTNNPILDTILSTIFISTMTYMFGYVYYKDWNIHQGIHLAETIKGVFYRKYKVSYEGKHSFAISKFDNLPTITSCFSDSFKAIFYDIVQNMDKNKDVYDIQEYITCKQYNSDIESDMYILKQSTPILYNNDLQIYAITEFQMDDEKDDKKNCSLKTEKITITLYSYKNDTHAIRKYVETVKQKYMKSIEDARHQKRFIYTLKKVAYEINTCECWDEYPFESTRTFENMYFERKQDILSKIDFFMQNKDWYCKNGIPYTLGIGLHGPPGTGKTSFFKSLANYTGRHVVILSLKVIKTKTQLESFFYESRYNEKNKNNSVGFDKKIVVIEDIDCIGDIILKRDKTLKKKKAQIERMDTVGSVLQKIMENESTSSEISSCSTSAVADDPITLDDILNLWDGLKETPGRILGISSNHYDKLDPALIRPGRIDMTLHLDNCSHAILQEMYLHYYKQDLSDKLVKKIRDRFYSPAEIINCYILHKDDPGAFLGRLSKNQKF</sequence>
<accession>A0A6C0DP06</accession>
<dbReference type="PANTHER" id="PTHR23070">
    <property type="entry name" value="BCS1 AAA-TYPE ATPASE"/>
    <property type="match status" value="1"/>
</dbReference>
<comment type="similarity">
    <text evidence="1">Belongs to the AAA ATPase family. BCS1 subfamily.</text>
</comment>
<evidence type="ECO:0000256" key="1">
    <source>
        <dbReference type="ARBA" id="ARBA00007448"/>
    </source>
</evidence>
<keyword evidence="2" id="KW-1133">Transmembrane helix</keyword>
<dbReference type="InterPro" id="IPR027417">
    <property type="entry name" value="P-loop_NTPase"/>
</dbReference>
<dbReference type="AlphaFoldDB" id="A0A6C0DP06"/>
<feature type="domain" description="AAA+ ATPase" evidence="3">
    <location>
        <begin position="264"/>
        <end position="444"/>
    </location>
</feature>
<protein>
    <recommendedName>
        <fullName evidence="3">AAA+ ATPase domain-containing protein</fullName>
    </recommendedName>
</protein>
<organism evidence="4">
    <name type="scientific">viral metagenome</name>
    <dbReference type="NCBI Taxonomy" id="1070528"/>
    <lineage>
        <taxon>unclassified sequences</taxon>
        <taxon>metagenomes</taxon>
        <taxon>organismal metagenomes</taxon>
    </lineage>
</organism>
<keyword evidence="2" id="KW-0472">Membrane</keyword>
<keyword evidence="2" id="KW-0812">Transmembrane</keyword>
<dbReference type="SMART" id="SM00382">
    <property type="entry name" value="AAA"/>
    <property type="match status" value="1"/>
</dbReference>
<reference evidence="4" key="1">
    <citation type="journal article" date="2020" name="Nature">
        <title>Giant virus diversity and host interactions through global metagenomics.</title>
        <authorList>
            <person name="Schulz F."/>
            <person name="Roux S."/>
            <person name="Paez-Espino D."/>
            <person name="Jungbluth S."/>
            <person name="Walsh D.A."/>
            <person name="Denef V.J."/>
            <person name="McMahon K.D."/>
            <person name="Konstantinidis K.T."/>
            <person name="Eloe-Fadrosh E.A."/>
            <person name="Kyrpides N.C."/>
            <person name="Woyke T."/>
        </authorList>
    </citation>
    <scope>NUCLEOTIDE SEQUENCE</scope>
    <source>
        <strain evidence="4">GVMAG-M-3300023174-3</strain>
    </source>
</reference>
<feature type="transmembrane region" description="Helical" evidence="2">
    <location>
        <begin position="12"/>
        <end position="35"/>
    </location>
</feature>